<proteinExistence type="predicted"/>
<keyword evidence="3" id="KW-1185">Reference proteome</keyword>
<dbReference type="PANTHER" id="PTHR10775:SF182">
    <property type="entry name" value="TRANSPOSON, EN_SPM-LIKE, TRANSPOSASE-ASSOCIATED DOMAIN PROTEIN-RELATED"/>
    <property type="match status" value="1"/>
</dbReference>
<evidence type="ECO:0000313" key="3">
    <source>
        <dbReference type="Proteomes" id="UP001341281"/>
    </source>
</evidence>
<name>A0AAQ3UNQ7_PASNO</name>
<dbReference type="PANTHER" id="PTHR10775">
    <property type="entry name" value="OS08G0208400 PROTEIN"/>
    <property type="match status" value="1"/>
</dbReference>
<evidence type="ECO:0000313" key="2">
    <source>
        <dbReference type="EMBL" id="WVZ93332.1"/>
    </source>
</evidence>
<organism evidence="2 3">
    <name type="scientific">Paspalum notatum var. saurae</name>
    <dbReference type="NCBI Taxonomy" id="547442"/>
    <lineage>
        <taxon>Eukaryota</taxon>
        <taxon>Viridiplantae</taxon>
        <taxon>Streptophyta</taxon>
        <taxon>Embryophyta</taxon>
        <taxon>Tracheophyta</taxon>
        <taxon>Spermatophyta</taxon>
        <taxon>Magnoliopsida</taxon>
        <taxon>Liliopsida</taxon>
        <taxon>Poales</taxon>
        <taxon>Poaceae</taxon>
        <taxon>PACMAD clade</taxon>
        <taxon>Panicoideae</taxon>
        <taxon>Andropogonodae</taxon>
        <taxon>Paspaleae</taxon>
        <taxon>Paspalinae</taxon>
        <taxon>Paspalum</taxon>
    </lineage>
</organism>
<accession>A0AAQ3UNQ7</accession>
<dbReference type="Pfam" id="PF13963">
    <property type="entry name" value="Transpos_assoc"/>
    <property type="match status" value="1"/>
</dbReference>
<protein>
    <recommendedName>
        <fullName evidence="1">Transposase-associated domain-containing protein</fullName>
    </recommendedName>
</protein>
<feature type="non-terminal residue" evidence="2">
    <location>
        <position position="251"/>
    </location>
</feature>
<dbReference type="InterPro" id="IPR029480">
    <property type="entry name" value="Transpos_assoc"/>
</dbReference>
<dbReference type="Proteomes" id="UP001341281">
    <property type="component" value="Chromosome 09"/>
</dbReference>
<dbReference type="EMBL" id="CP144753">
    <property type="protein sequence ID" value="WVZ93332.1"/>
    <property type="molecule type" value="Genomic_DNA"/>
</dbReference>
<feature type="domain" description="Transposase-associated" evidence="1">
    <location>
        <begin position="37"/>
        <end position="81"/>
    </location>
</feature>
<dbReference type="AlphaFoldDB" id="A0AAQ3UNQ7"/>
<reference evidence="2 3" key="1">
    <citation type="submission" date="2024-02" db="EMBL/GenBank/DDBJ databases">
        <title>High-quality chromosome-scale genome assembly of Pensacola bahiagrass (Paspalum notatum Flugge var. saurae).</title>
        <authorList>
            <person name="Vega J.M."/>
            <person name="Podio M."/>
            <person name="Orjuela J."/>
            <person name="Siena L.A."/>
            <person name="Pessino S.C."/>
            <person name="Combes M.C."/>
            <person name="Mariac C."/>
            <person name="Albertini E."/>
            <person name="Pupilli F."/>
            <person name="Ortiz J.P.A."/>
            <person name="Leblanc O."/>
        </authorList>
    </citation>
    <scope>NUCLEOTIDE SEQUENCE [LARGE SCALE GENOMIC DNA]</scope>
    <source>
        <strain evidence="2">R1</strain>
        <tissue evidence="2">Leaf</tissue>
    </source>
</reference>
<evidence type="ECO:0000259" key="1">
    <source>
        <dbReference type="Pfam" id="PF13963"/>
    </source>
</evidence>
<sequence length="251" mass="28921">CIGYDAHRWTGNGCTRTDAPSNFLAAWVSLLRGPRNIGRFISCPCIDCKNEKEYSSSKALHDHLLRRGFMSGYVCWTKHGELGVLEGKNEEEEDGNIDFAQYNFFVDTLMGDVDEEDNTDGLAQMLHDDKEDCDNERDWKNLERMLEDHRTLLYPDCKEGHKKLRSTLELLHDKGFDELLMLIKKLPPEGNKLPATTYEAKDVKIHACPNDYILYRRDYKDLESCPMCKALRCKIKREGLKCTESGLSSWL</sequence>
<gene>
    <name evidence="2" type="ORF">U9M48_039319</name>
</gene>